<name>A0A7T4U0T8_9ACTN</name>
<dbReference type="EMBL" id="CP065959">
    <property type="protein sequence ID" value="QQC92685.1"/>
    <property type="molecule type" value="Genomic_DNA"/>
</dbReference>
<dbReference type="Proteomes" id="UP000596130">
    <property type="component" value="Chromosome"/>
</dbReference>
<feature type="region of interest" description="Disordered" evidence="1">
    <location>
        <begin position="1"/>
        <end position="24"/>
    </location>
</feature>
<organism evidence="2 3">
    <name type="scientific">Streptomyces alfalfae</name>
    <dbReference type="NCBI Taxonomy" id="1642299"/>
    <lineage>
        <taxon>Bacteria</taxon>
        <taxon>Bacillati</taxon>
        <taxon>Actinomycetota</taxon>
        <taxon>Actinomycetes</taxon>
        <taxon>Kitasatosporales</taxon>
        <taxon>Streptomycetaceae</taxon>
        <taxon>Streptomyces</taxon>
    </lineage>
</organism>
<gene>
    <name evidence="2" type="ORF">I8755_33195</name>
</gene>
<reference evidence="2 3" key="1">
    <citation type="submission" date="2020-12" db="EMBL/GenBank/DDBJ databases">
        <title>Identification and biosynthesis of polyene macrolides produced by Streptomyces alfalfae Men-myco-93-63.</title>
        <authorList>
            <person name="Liu D."/>
            <person name="Li Y."/>
            <person name="Liu L."/>
            <person name="Han X."/>
            <person name="Shen F."/>
        </authorList>
    </citation>
    <scope>NUCLEOTIDE SEQUENCE [LARGE SCALE GENOMIC DNA]</scope>
    <source>
        <strain evidence="2 3">Men-myco-93-63</strain>
    </source>
</reference>
<accession>A0A7T4U0T8</accession>
<evidence type="ECO:0000256" key="1">
    <source>
        <dbReference type="SAM" id="MobiDB-lite"/>
    </source>
</evidence>
<protein>
    <submittedName>
        <fullName evidence="2">Uncharacterized protein</fullName>
    </submittedName>
</protein>
<sequence length="78" mass="7854">MLNPHRRGVITGPSGRLHGTSPTIEPSALPGIPALGRVMCSAALVTLATAGISLSATPEQGPSIEVTVQLHLGDATFG</sequence>
<dbReference type="AlphaFoldDB" id="A0A7T4U0T8"/>
<dbReference type="RefSeq" id="WP_123985581.1">
    <property type="nucleotide sequence ID" value="NZ_CP015588.1"/>
</dbReference>
<proteinExistence type="predicted"/>
<evidence type="ECO:0000313" key="2">
    <source>
        <dbReference type="EMBL" id="QQC92685.1"/>
    </source>
</evidence>
<evidence type="ECO:0000313" key="3">
    <source>
        <dbReference type="Proteomes" id="UP000596130"/>
    </source>
</evidence>